<organism evidence="2 3">
    <name type="scientific">Microbacterium hatanonis</name>
    <dbReference type="NCBI Taxonomy" id="404366"/>
    <lineage>
        <taxon>Bacteria</taxon>
        <taxon>Bacillati</taxon>
        <taxon>Actinomycetota</taxon>
        <taxon>Actinomycetes</taxon>
        <taxon>Micrococcales</taxon>
        <taxon>Microbacteriaceae</taxon>
        <taxon>Microbacterium</taxon>
    </lineage>
</organism>
<sequence>MTFVNAGTLGAEPGKRDELVAHLTRRSPALADVGCLAYEVGVNDDEPDTVFVVEIWTDAAAHRASLELPDVQASIAAARPLLSGEFGGFRFDAVGSPLRD</sequence>
<dbReference type="GO" id="GO:0004497">
    <property type="term" value="F:monooxygenase activity"/>
    <property type="evidence" value="ECO:0007669"/>
    <property type="project" value="UniProtKB-KW"/>
</dbReference>
<evidence type="ECO:0000313" key="2">
    <source>
        <dbReference type="EMBL" id="TXK12163.1"/>
    </source>
</evidence>
<gene>
    <name evidence="2" type="ORF">FVP77_01330</name>
</gene>
<evidence type="ECO:0000259" key="1">
    <source>
        <dbReference type="PROSITE" id="PS51725"/>
    </source>
</evidence>
<name>A0A5C8I2R0_9MICO</name>
<dbReference type="Gene3D" id="3.30.70.100">
    <property type="match status" value="1"/>
</dbReference>
<feature type="domain" description="ABM" evidence="1">
    <location>
        <begin position="3"/>
        <end position="91"/>
    </location>
</feature>
<evidence type="ECO:0000313" key="3">
    <source>
        <dbReference type="Proteomes" id="UP000321034"/>
    </source>
</evidence>
<dbReference type="RefSeq" id="WP_147892904.1">
    <property type="nucleotide sequence ID" value="NZ_BAAANR010000001.1"/>
</dbReference>
<dbReference type="InterPro" id="IPR007138">
    <property type="entry name" value="ABM_dom"/>
</dbReference>
<dbReference type="Pfam" id="PF03992">
    <property type="entry name" value="ABM"/>
    <property type="match status" value="1"/>
</dbReference>
<protein>
    <submittedName>
        <fullName evidence="2">Antibiotic biosynthesis monooxygenase</fullName>
    </submittedName>
</protein>
<comment type="caution">
    <text evidence="2">The sequence shown here is derived from an EMBL/GenBank/DDBJ whole genome shotgun (WGS) entry which is preliminary data.</text>
</comment>
<dbReference type="AlphaFoldDB" id="A0A5C8I2R0"/>
<proteinExistence type="predicted"/>
<accession>A0A5C8I2R0</accession>
<dbReference type="InterPro" id="IPR011008">
    <property type="entry name" value="Dimeric_a/b-barrel"/>
</dbReference>
<dbReference type="OrthoDB" id="165368at2"/>
<dbReference type="Proteomes" id="UP000321034">
    <property type="component" value="Unassembled WGS sequence"/>
</dbReference>
<dbReference type="SUPFAM" id="SSF54909">
    <property type="entry name" value="Dimeric alpha+beta barrel"/>
    <property type="match status" value="1"/>
</dbReference>
<dbReference type="PROSITE" id="PS51725">
    <property type="entry name" value="ABM"/>
    <property type="match status" value="1"/>
</dbReference>
<keyword evidence="2" id="KW-0503">Monooxygenase</keyword>
<reference evidence="2 3" key="1">
    <citation type="submission" date="2019-08" db="EMBL/GenBank/DDBJ databases">
        <authorList>
            <person name="Dong K."/>
        </authorList>
    </citation>
    <scope>NUCLEOTIDE SEQUENCE [LARGE SCALE GENOMIC DNA]</scope>
    <source>
        <strain evidence="2 3">JCM14558</strain>
    </source>
</reference>
<dbReference type="EMBL" id="VRSV01000001">
    <property type="protein sequence ID" value="TXK12163.1"/>
    <property type="molecule type" value="Genomic_DNA"/>
</dbReference>
<keyword evidence="3" id="KW-1185">Reference proteome</keyword>
<keyword evidence="2" id="KW-0560">Oxidoreductase</keyword>